<proteinExistence type="predicted"/>
<comment type="caution">
    <text evidence="2">The sequence shown here is derived from an EMBL/GenBank/DDBJ whole genome shotgun (WGS) entry which is preliminary data.</text>
</comment>
<protein>
    <submittedName>
        <fullName evidence="2">Uncharacterized protein</fullName>
    </submittedName>
</protein>
<dbReference type="EMBL" id="BGPR01098785">
    <property type="protein sequence ID" value="GBM50391.1"/>
    <property type="molecule type" value="Genomic_DNA"/>
</dbReference>
<organism evidence="2 3">
    <name type="scientific">Araneus ventricosus</name>
    <name type="common">Orbweaver spider</name>
    <name type="synonym">Epeira ventricosa</name>
    <dbReference type="NCBI Taxonomy" id="182803"/>
    <lineage>
        <taxon>Eukaryota</taxon>
        <taxon>Metazoa</taxon>
        <taxon>Ecdysozoa</taxon>
        <taxon>Arthropoda</taxon>
        <taxon>Chelicerata</taxon>
        <taxon>Arachnida</taxon>
        <taxon>Araneae</taxon>
        <taxon>Araneomorphae</taxon>
        <taxon>Entelegynae</taxon>
        <taxon>Araneoidea</taxon>
        <taxon>Araneidae</taxon>
        <taxon>Araneus</taxon>
    </lineage>
</organism>
<reference evidence="2 3" key="1">
    <citation type="journal article" date="2019" name="Sci. Rep.">
        <title>Orb-weaving spider Araneus ventricosus genome elucidates the spidroin gene catalogue.</title>
        <authorList>
            <person name="Kono N."/>
            <person name="Nakamura H."/>
            <person name="Ohtoshi R."/>
            <person name="Moran D.A.P."/>
            <person name="Shinohara A."/>
            <person name="Yoshida Y."/>
            <person name="Fujiwara M."/>
            <person name="Mori M."/>
            <person name="Tomita M."/>
            <person name="Arakawa K."/>
        </authorList>
    </citation>
    <scope>NUCLEOTIDE SEQUENCE [LARGE SCALE GENOMIC DNA]</scope>
</reference>
<evidence type="ECO:0000313" key="3">
    <source>
        <dbReference type="Proteomes" id="UP000499080"/>
    </source>
</evidence>
<feature type="region of interest" description="Disordered" evidence="1">
    <location>
        <begin position="48"/>
        <end position="75"/>
    </location>
</feature>
<feature type="compositionally biased region" description="Basic and acidic residues" evidence="1">
    <location>
        <begin position="52"/>
        <end position="66"/>
    </location>
</feature>
<dbReference type="Proteomes" id="UP000499080">
    <property type="component" value="Unassembled WGS sequence"/>
</dbReference>
<keyword evidence="3" id="KW-1185">Reference proteome</keyword>
<gene>
    <name evidence="2" type="ORF">AVEN_248010_1</name>
</gene>
<evidence type="ECO:0000256" key="1">
    <source>
        <dbReference type="SAM" id="MobiDB-lite"/>
    </source>
</evidence>
<sequence length="75" mass="8671">MLRGNFQNALNRLARYERDKSKMCYKDTIEKLIAEKPGLSHLIQRATGTNLDSDKEAPDMDSDHQQMKLSVQQTF</sequence>
<evidence type="ECO:0000313" key="2">
    <source>
        <dbReference type="EMBL" id="GBM50391.1"/>
    </source>
</evidence>
<name>A0A4Y2GAK3_ARAVE</name>
<accession>A0A4Y2GAK3</accession>
<dbReference type="AlphaFoldDB" id="A0A4Y2GAK3"/>